<keyword evidence="4" id="KW-0804">Transcription</keyword>
<dbReference type="InterPro" id="IPR007627">
    <property type="entry name" value="RNA_pol_sigma70_r2"/>
</dbReference>
<reference evidence="8" key="1">
    <citation type="submission" date="2015-02" db="EMBL/GenBank/DDBJ databases">
        <authorList>
            <person name="Chooi Y.-H."/>
        </authorList>
    </citation>
    <scope>NUCLEOTIDE SEQUENCE [LARGE SCALE GENOMIC DNA]</scope>
    <source>
        <strain evidence="8">strain Y</strain>
    </source>
</reference>
<dbReference type="Pfam" id="PF04542">
    <property type="entry name" value="Sigma70_r2"/>
    <property type="match status" value="1"/>
</dbReference>
<feature type="domain" description="RNA polymerase sigma-70 region 2" evidence="5">
    <location>
        <begin position="23"/>
        <end position="90"/>
    </location>
</feature>
<keyword evidence="3" id="KW-0731">Sigma factor</keyword>
<dbReference type="InterPro" id="IPR013249">
    <property type="entry name" value="RNA_pol_sigma70_r4_t2"/>
</dbReference>
<evidence type="ECO:0000256" key="1">
    <source>
        <dbReference type="ARBA" id="ARBA00010641"/>
    </source>
</evidence>
<dbReference type="Pfam" id="PF08281">
    <property type="entry name" value="Sigma70_r4_2"/>
    <property type="match status" value="1"/>
</dbReference>
<dbReference type="KEGG" id="fil:BN1229_v1_1467"/>
<feature type="domain" description="RNA polymerase sigma factor 70 region 4 type 2" evidence="6">
    <location>
        <begin position="121"/>
        <end position="172"/>
    </location>
</feature>
<evidence type="ECO:0000259" key="5">
    <source>
        <dbReference type="Pfam" id="PF04542"/>
    </source>
</evidence>
<keyword evidence="2" id="KW-0805">Transcription regulation</keyword>
<evidence type="ECO:0000313" key="8">
    <source>
        <dbReference type="Proteomes" id="UP000033187"/>
    </source>
</evidence>
<dbReference type="InterPro" id="IPR013325">
    <property type="entry name" value="RNA_pol_sigma_r2"/>
</dbReference>
<accession>A0A0D6JEI2</accession>
<protein>
    <submittedName>
        <fullName evidence="7">RNA polymerase sigma factor, sigma-70 family</fullName>
    </submittedName>
</protein>
<dbReference type="SUPFAM" id="SSF88659">
    <property type="entry name" value="Sigma3 and sigma4 domains of RNA polymerase sigma factors"/>
    <property type="match status" value="1"/>
</dbReference>
<dbReference type="GO" id="GO:0003677">
    <property type="term" value="F:DNA binding"/>
    <property type="evidence" value="ECO:0007669"/>
    <property type="project" value="InterPro"/>
</dbReference>
<dbReference type="KEGG" id="fiy:BN1229_v1_1468"/>
<dbReference type="InterPro" id="IPR036388">
    <property type="entry name" value="WH-like_DNA-bd_sf"/>
</dbReference>
<dbReference type="RefSeq" id="WP_046477527.1">
    <property type="nucleotide sequence ID" value="NZ_LN829118.1"/>
</dbReference>
<evidence type="ECO:0000256" key="2">
    <source>
        <dbReference type="ARBA" id="ARBA00023015"/>
    </source>
</evidence>
<dbReference type="InterPro" id="IPR014284">
    <property type="entry name" value="RNA_pol_sigma-70_dom"/>
</dbReference>
<dbReference type="Proteomes" id="UP000033187">
    <property type="component" value="Chromosome 1"/>
</dbReference>
<dbReference type="InterPro" id="IPR039425">
    <property type="entry name" value="RNA_pol_sigma-70-like"/>
</dbReference>
<dbReference type="NCBIfam" id="TIGR02937">
    <property type="entry name" value="sigma70-ECF"/>
    <property type="match status" value="1"/>
</dbReference>
<dbReference type="PANTHER" id="PTHR43133:SF62">
    <property type="entry name" value="RNA POLYMERASE SIGMA FACTOR SIGZ"/>
    <property type="match status" value="1"/>
</dbReference>
<dbReference type="GO" id="GO:0006352">
    <property type="term" value="P:DNA-templated transcription initiation"/>
    <property type="evidence" value="ECO:0007669"/>
    <property type="project" value="InterPro"/>
</dbReference>
<dbReference type="OrthoDB" id="9780326at2"/>
<sequence length="177" mass="19607">MFDYVEALDACSRGDREALKRLYDVEAARLVSVAQRIVRRRELAEDIVHDAFVQIWTKAGSFDPELGSARGWIYTIVRNRALNAVRDGGRIDLMDPATLAAFTDRSAVIDDAFVQLDSSSRLRRCLEGMEQEKRDSVLLSYVAGCSHGEIAGVLGVPLGTAKSWVRRGLTALKDCMS</sequence>
<proteinExistence type="inferred from homology"/>
<dbReference type="GO" id="GO:0016987">
    <property type="term" value="F:sigma factor activity"/>
    <property type="evidence" value="ECO:0007669"/>
    <property type="project" value="UniProtKB-KW"/>
</dbReference>
<dbReference type="SUPFAM" id="SSF88946">
    <property type="entry name" value="Sigma2 domain of RNA polymerase sigma factors"/>
    <property type="match status" value="1"/>
</dbReference>
<name>A0A0D6JEI2_9HYPH</name>
<evidence type="ECO:0000259" key="6">
    <source>
        <dbReference type="Pfam" id="PF08281"/>
    </source>
</evidence>
<gene>
    <name evidence="7" type="ORF">YBN1229_v1_1468</name>
</gene>
<dbReference type="PANTHER" id="PTHR43133">
    <property type="entry name" value="RNA POLYMERASE ECF-TYPE SIGMA FACTO"/>
    <property type="match status" value="1"/>
</dbReference>
<evidence type="ECO:0000313" key="7">
    <source>
        <dbReference type="EMBL" id="CPR17896.1"/>
    </source>
</evidence>
<evidence type="ECO:0000256" key="4">
    <source>
        <dbReference type="ARBA" id="ARBA00023163"/>
    </source>
</evidence>
<dbReference type="Gene3D" id="1.10.1740.10">
    <property type="match status" value="1"/>
</dbReference>
<dbReference type="AlphaFoldDB" id="A0A0D6JEI2"/>
<dbReference type="EMBL" id="LN829119">
    <property type="protein sequence ID" value="CPR17896.1"/>
    <property type="molecule type" value="Genomic_DNA"/>
</dbReference>
<comment type="similarity">
    <text evidence="1">Belongs to the sigma-70 factor family. ECF subfamily.</text>
</comment>
<dbReference type="Gene3D" id="1.10.10.10">
    <property type="entry name" value="Winged helix-like DNA-binding domain superfamily/Winged helix DNA-binding domain"/>
    <property type="match status" value="1"/>
</dbReference>
<evidence type="ECO:0000256" key="3">
    <source>
        <dbReference type="ARBA" id="ARBA00023082"/>
    </source>
</evidence>
<organism evidence="7 8">
    <name type="scientific">Candidatus Filomicrobium marinum</name>
    <dbReference type="NCBI Taxonomy" id="1608628"/>
    <lineage>
        <taxon>Bacteria</taxon>
        <taxon>Pseudomonadati</taxon>
        <taxon>Pseudomonadota</taxon>
        <taxon>Alphaproteobacteria</taxon>
        <taxon>Hyphomicrobiales</taxon>
        <taxon>Hyphomicrobiaceae</taxon>
        <taxon>Filomicrobium</taxon>
    </lineage>
</organism>
<keyword evidence="8" id="KW-1185">Reference proteome</keyword>
<dbReference type="InterPro" id="IPR013324">
    <property type="entry name" value="RNA_pol_sigma_r3/r4-like"/>
</dbReference>